<dbReference type="OrthoDB" id="198787at2759"/>
<evidence type="ECO:0008006" key="3">
    <source>
        <dbReference type="Google" id="ProtNLM"/>
    </source>
</evidence>
<name>A0A1Q3ADZ0_ZYGRO</name>
<sequence>MTIFAVPEPVKALFDRFPLQTYPPISKRDDAMNYEFAQRTYDFQGPNALQTDINDTFTLGVYSTFQEPSSDVALATDPWCLYAQLSLCKKNSLKLPRVTRTESGRPSKPQQKMALLSPLATQNESLPILVEGYNKRFIRSSDSIHDTLKSRTAEDPQQLMYISLLDHVIYDCWVTQVLYHLDDEDFLKLYSFEASLGRNNSLVQPLSVQSLKLSLIKRNEFHLRHKVLAQNVESTAVSYKSTSLQDILAPILERCQKVLLRFEKLLQDKPFVESPTYLELKIASYVLCIMNLPINVPLRIFLEEHCKNLVNHSRTILKELKN</sequence>
<dbReference type="Pfam" id="PF10806">
    <property type="entry name" value="SAM35"/>
    <property type="match status" value="1"/>
</dbReference>
<evidence type="ECO:0000313" key="1">
    <source>
        <dbReference type="EMBL" id="GAV53964.1"/>
    </source>
</evidence>
<gene>
    <name evidence="1" type="ORF">ZYGR_0AK04660</name>
</gene>
<proteinExistence type="predicted"/>
<protein>
    <recommendedName>
        <fullName evidence="3">Sorting assembly machinery 35 kDa subunit</fullName>
    </recommendedName>
</protein>
<comment type="caution">
    <text evidence="1">The sequence shown here is derived from an EMBL/GenBank/DDBJ whole genome shotgun (WGS) entry which is preliminary data.</text>
</comment>
<evidence type="ECO:0000313" key="2">
    <source>
        <dbReference type="Proteomes" id="UP000187013"/>
    </source>
</evidence>
<dbReference type="EMBL" id="BDGX01000037">
    <property type="protein sequence ID" value="GAV53964.1"/>
    <property type="molecule type" value="Genomic_DNA"/>
</dbReference>
<organism evidence="1 2">
    <name type="scientific">Zygosaccharomyces rouxii</name>
    <dbReference type="NCBI Taxonomy" id="4956"/>
    <lineage>
        <taxon>Eukaryota</taxon>
        <taxon>Fungi</taxon>
        <taxon>Dikarya</taxon>
        <taxon>Ascomycota</taxon>
        <taxon>Saccharomycotina</taxon>
        <taxon>Saccharomycetes</taxon>
        <taxon>Saccharomycetales</taxon>
        <taxon>Saccharomycetaceae</taxon>
        <taxon>Zygosaccharomyces</taxon>
    </lineage>
</organism>
<reference evidence="1 2" key="1">
    <citation type="submission" date="2016-08" db="EMBL/GenBank/DDBJ databases">
        <title>Draft genome sequence of allopolyploid Zygosaccharomyces rouxii.</title>
        <authorList>
            <person name="Watanabe J."/>
            <person name="Uehara K."/>
            <person name="Mogi Y."/>
            <person name="Tsukioka Y."/>
        </authorList>
    </citation>
    <scope>NUCLEOTIDE SEQUENCE [LARGE SCALE GENOMIC DNA]</scope>
    <source>
        <strain evidence="1 2">NBRC 110957</strain>
    </source>
</reference>
<dbReference type="AlphaFoldDB" id="A0A1Q3ADZ0"/>
<dbReference type="Proteomes" id="UP000187013">
    <property type="component" value="Unassembled WGS sequence"/>
</dbReference>
<accession>A0A1Q3ADZ0</accession>
<dbReference type="InterPro" id="IPR021211">
    <property type="entry name" value="SAM35"/>
</dbReference>